<evidence type="ECO:0000313" key="7">
    <source>
        <dbReference type="Proteomes" id="UP001603857"/>
    </source>
</evidence>
<dbReference type="Pfam" id="PF16363">
    <property type="entry name" value="GDP_Man_Dehyd"/>
    <property type="match status" value="1"/>
</dbReference>
<evidence type="ECO:0000259" key="5">
    <source>
        <dbReference type="Pfam" id="PF16363"/>
    </source>
</evidence>
<dbReference type="AlphaFoldDB" id="A0ABD1LD12"/>
<keyword evidence="4" id="KW-0472">Membrane</keyword>
<keyword evidence="7" id="KW-1185">Reference proteome</keyword>
<comment type="caution">
    <text evidence="6">The sequence shown here is derived from an EMBL/GenBank/DDBJ whole genome shotgun (WGS) entry which is preliminary data.</text>
</comment>
<dbReference type="Proteomes" id="UP001603857">
    <property type="component" value="Unassembled WGS sequence"/>
</dbReference>
<feature type="transmembrane region" description="Helical" evidence="4">
    <location>
        <begin position="28"/>
        <end position="56"/>
    </location>
</feature>
<proteinExistence type="inferred from homology"/>
<keyword evidence="4" id="KW-0812">Transmembrane</keyword>
<dbReference type="SUPFAM" id="SSF51735">
    <property type="entry name" value="NAD(P)-binding Rossmann-fold domains"/>
    <property type="match status" value="1"/>
</dbReference>
<keyword evidence="2" id="KW-0520">NAD</keyword>
<evidence type="ECO:0000256" key="4">
    <source>
        <dbReference type="SAM" id="Phobius"/>
    </source>
</evidence>
<evidence type="ECO:0000256" key="2">
    <source>
        <dbReference type="ARBA" id="ARBA00023027"/>
    </source>
</evidence>
<organism evidence="6 7">
    <name type="scientific">Flemingia macrophylla</name>
    <dbReference type="NCBI Taxonomy" id="520843"/>
    <lineage>
        <taxon>Eukaryota</taxon>
        <taxon>Viridiplantae</taxon>
        <taxon>Streptophyta</taxon>
        <taxon>Embryophyta</taxon>
        <taxon>Tracheophyta</taxon>
        <taxon>Spermatophyta</taxon>
        <taxon>Magnoliopsida</taxon>
        <taxon>eudicotyledons</taxon>
        <taxon>Gunneridae</taxon>
        <taxon>Pentapetalae</taxon>
        <taxon>rosids</taxon>
        <taxon>fabids</taxon>
        <taxon>Fabales</taxon>
        <taxon>Fabaceae</taxon>
        <taxon>Papilionoideae</taxon>
        <taxon>50 kb inversion clade</taxon>
        <taxon>NPAAA clade</taxon>
        <taxon>indigoferoid/millettioid clade</taxon>
        <taxon>Phaseoleae</taxon>
        <taxon>Flemingia</taxon>
    </lineage>
</organism>
<keyword evidence="4" id="KW-1133">Transmembrane helix</keyword>
<dbReference type="GO" id="GO:0016853">
    <property type="term" value="F:isomerase activity"/>
    <property type="evidence" value="ECO:0007669"/>
    <property type="project" value="UniProtKB-KW"/>
</dbReference>
<protein>
    <recommendedName>
        <fullName evidence="5">NAD(P)-binding domain-containing protein</fullName>
    </recommendedName>
</protein>
<dbReference type="Gene3D" id="3.40.50.720">
    <property type="entry name" value="NAD(P)-binding Rossmann-like Domain"/>
    <property type="match status" value="1"/>
</dbReference>
<dbReference type="InterPro" id="IPR016040">
    <property type="entry name" value="NAD(P)-bd_dom"/>
</dbReference>
<reference evidence="6 7" key="1">
    <citation type="submission" date="2024-08" db="EMBL/GenBank/DDBJ databases">
        <title>Insights into the chromosomal genome structure of Flemingia macrophylla.</title>
        <authorList>
            <person name="Ding Y."/>
            <person name="Zhao Y."/>
            <person name="Bi W."/>
            <person name="Wu M."/>
            <person name="Zhao G."/>
            <person name="Gong Y."/>
            <person name="Li W."/>
            <person name="Zhang P."/>
        </authorList>
    </citation>
    <scope>NUCLEOTIDE SEQUENCE [LARGE SCALE GENOMIC DNA]</scope>
    <source>
        <strain evidence="6">DYQJB</strain>
        <tissue evidence="6">Leaf</tissue>
    </source>
</reference>
<sequence>MPSLEDELFPSTPGKFKMERSNHGMNRQLYWCFASASTMFLWALFLIALTASYLSFQAFLDSGSKYLSASWGDIQWEKQVRTFAQIHRQGGISVLVTGAAGFVGSHVSLALKRRGNGVLGLDNFNDYYDPSLKKAQKSLLSMHDVFVVEGDVNDAKLLAKLFDMVAFTHVMHLAAQARVRYAMENPHSYVHSNITIANGLSFFTFLNCWAGIARNKQHVPNPQFISAKLFPPKNVSGFDPRSGITKENIVCKMFVFDACAVENLRERYASSENDRPTRVNAFPLSFGIIMWL</sequence>
<dbReference type="EMBL" id="JBGMDY010000009">
    <property type="protein sequence ID" value="KAL2321417.1"/>
    <property type="molecule type" value="Genomic_DNA"/>
</dbReference>
<name>A0ABD1LD12_9FABA</name>
<feature type="domain" description="NAD(P)-binding" evidence="5">
    <location>
        <begin position="95"/>
        <end position="194"/>
    </location>
</feature>
<gene>
    <name evidence="6" type="ORF">Fmac_025796</name>
</gene>
<dbReference type="PANTHER" id="PTHR43574">
    <property type="entry name" value="EPIMERASE-RELATED"/>
    <property type="match status" value="1"/>
</dbReference>
<evidence type="ECO:0000256" key="3">
    <source>
        <dbReference type="ARBA" id="ARBA00023235"/>
    </source>
</evidence>
<comment type="similarity">
    <text evidence="1">Belongs to the NAD(P)-dependent epimerase/dehydratase family.</text>
</comment>
<dbReference type="InterPro" id="IPR036291">
    <property type="entry name" value="NAD(P)-bd_dom_sf"/>
</dbReference>
<accession>A0ABD1LD12</accession>
<evidence type="ECO:0000313" key="6">
    <source>
        <dbReference type="EMBL" id="KAL2321417.1"/>
    </source>
</evidence>
<keyword evidence="3" id="KW-0413">Isomerase</keyword>
<evidence type="ECO:0000256" key="1">
    <source>
        <dbReference type="ARBA" id="ARBA00007637"/>
    </source>
</evidence>